<evidence type="ECO:0000256" key="1">
    <source>
        <dbReference type="SAM" id="Phobius"/>
    </source>
</evidence>
<organism evidence="3 4">
    <name type="scientific">Clathrus columnatus</name>
    <dbReference type="NCBI Taxonomy" id="1419009"/>
    <lineage>
        <taxon>Eukaryota</taxon>
        <taxon>Fungi</taxon>
        <taxon>Dikarya</taxon>
        <taxon>Basidiomycota</taxon>
        <taxon>Agaricomycotina</taxon>
        <taxon>Agaricomycetes</taxon>
        <taxon>Phallomycetidae</taxon>
        <taxon>Phallales</taxon>
        <taxon>Clathraceae</taxon>
        <taxon>Clathrus</taxon>
    </lineage>
</organism>
<evidence type="ECO:0000259" key="2">
    <source>
        <dbReference type="Pfam" id="PF20151"/>
    </source>
</evidence>
<keyword evidence="1" id="KW-0472">Membrane</keyword>
<protein>
    <recommendedName>
        <fullName evidence="2">DUF6533 domain-containing protein</fullName>
    </recommendedName>
</protein>
<evidence type="ECO:0000313" key="3">
    <source>
        <dbReference type="EMBL" id="GJJ14347.1"/>
    </source>
</evidence>
<feature type="transmembrane region" description="Helical" evidence="1">
    <location>
        <begin position="70"/>
        <end position="89"/>
    </location>
</feature>
<keyword evidence="4" id="KW-1185">Reference proteome</keyword>
<sequence length="302" mass="33286">MQNQNVTSNNRLAIIVYASLLHIPDEVEYIWKQRITLPTILYAFSKYPLFFYFSLTLIDDLFPPAASSLSLCNDLALSGAVVGTFLVIGVQGDDVGLVSLRAYSLCQGYLPMTIALSIAFLAAVVATIYGMDLFLIIVSDAFVFDVYVRTGDTTPLCGLTFPVGRTWLHRGHLSSLESMEVKAELGFTNQSRPCYVAPPPRTSPGLTPCLSRLSSLLICEFTIGLRRWNKQTSALNQSALDLPTLSFQANPVQTVRSIFGRLRESIMAEMGDRNDLIELELQVDSSISLPLDSDEIQDASNN</sequence>
<dbReference type="Proteomes" id="UP001050691">
    <property type="component" value="Unassembled WGS sequence"/>
</dbReference>
<keyword evidence="1" id="KW-1133">Transmembrane helix</keyword>
<evidence type="ECO:0000313" key="4">
    <source>
        <dbReference type="Proteomes" id="UP001050691"/>
    </source>
</evidence>
<feature type="transmembrane region" description="Helical" evidence="1">
    <location>
        <begin position="39"/>
        <end position="58"/>
    </location>
</feature>
<keyword evidence="1" id="KW-0812">Transmembrane</keyword>
<comment type="caution">
    <text evidence="3">The sequence shown here is derived from an EMBL/GenBank/DDBJ whole genome shotgun (WGS) entry which is preliminary data.</text>
</comment>
<gene>
    <name evidence="3" type="ORF">Clacol_008611</name>
</gene>
<feature type="transmembrane region" description="Helical" evidence="1">
    <location>
        <begin position="109"/>
        <end position="129"/>
    </location>
</feature>
<feature type="domain" description="DUF6533" evidence="2">
    <location>
        <begin position="12"/>
        <end position="48"/>
    </location>
</feature>
<reference evidence="3" key="1">
    <citation type="submission" date="2021-10" db="EMBL/GenBank/DDBJ databases">
        <title>De novo Genome Assembly of Clathrus columnatus (Basidiomycota, Fungi) Using Illumina and Nanopore Sequence Data.</title>
        <authorList>
            <person name="Ogiso-Tanaka E."/>
            <person name="Itagaki H."/>
            <person name="Hosoya T."/>
            <person name="Hosaka K."/>
        </authorList>
    </citation>
    <scope>NUCLEOTIDE SEQUENCE</scope>
    <source>
        <strain evidence="3">MO-923</strain>
    </source>
</reference>
<accession>A0AAV5AKS2</accession>
<proteinExistence type="predicted"/>
<dbReference type="EMBL" id="BPWL01000009">
    <property type="protein sequence ID" value="GJJ14347.1"/>
    <property type="molecule type" value="Genomic_DNA"/>
</dbReference>
<dbReference type="InterPro" id="IPR045340">
    <property type="entry name" value="DUF6533"/>
</dbReference>
<name>A0AAV5AKS2_9AGAM</name>
<dbReference type="AlphaFoldDB" id="A0AAV5AKS2"/>
<dbReference type="Pfam" id="PF20151">
    <property type="entry name" value="DUF6533"/>
    <property type="match status" value="1"/>
</dbReference>